<dbReference type="Pfam" id="PF00701">
    <property type="entry name" value="DHDPS"/>
    <property type="match status" value="1"/>
</dbReference>
<dbReference type="GO" id="GO:0008747">
    <property type="term" value="F:N-acetylneuraminate lyase activity"/>
    <property type="evidence" value="ECO:0007669"/>
    <property type="project" value="TreeGrafter"/>
</dbReference>
<dbReference type="AlphaFoldDB" id="A0A6J6SL98"/>
<dbReference type="InterPro" id="IPR002220">
    <property type="entry name" value="DapA-like"/>
</dbReference>
<organism evidence="1">
    <name type="scientific">freshwater metagenome</name>
    <dbReference type="NCBI Taxonomy" id="449393"/>
    <lineage>
        <taxon>unclassified sequences</taxon>
        <taxon>metagenomes</taxon>
        <taxon>ecological metagenomes</taxon>
    </lineage>
</organism>
<name>A0A6J6SL98_9ZZZZ</name>
<protein>
    <submittedName>
        <fullName evidence="1">Unannotated protein</fullName>
    </submittedName>
</protein>
<sequence length="314" mass="34597">MDRNSIDWKGYWPASPTPFKENGDLDLETFGKLIDWYLECGMHGIFINGTTGEWFSQTIEERKELIEFVIARVAKRIPVVVGITTFTARDSIPLGVHAMAAGAAGVCSSAPAYAKTLPDETVAYFSELSTGIQGPIMIYNWPHGTNIEIEGDLAERLADVENIVAIKDSTANGDQFRDTARRVNDRVRIYGNFMVPENLKFMQQYGGDGTIGGGSIYGKADPLFWENYWSGNIEAAQKHAAENEILLGKLWQPGGWRGIYGAYQSQLKAIMKIMDLPGGHVRAPRLPLTDPASLAKIRTALIECNIPVGPEGKE</sequence>
<dbReference type="SUPFAM" id="SSF51569">
    <property type="entry name" value="Aldolase"/>
    <property type="match status" value="1"/>
</dbReference>
<dbReference type="PANTHER" id="PTHR42849">
    <property type="entry name" value="N-ACETYLNEURAMINATE LYASE"/>
    <property type="match status" value="1"/>
</dbReference>
<dbReference type="InterPro" id="IPR013785">
    <property type="entry name" value="Aldolase_TIM"/>
</dbReference>
<dbReference type="EMBL" id="CAEZYS010000062">
    <property type="protein sequence ID" value="CAB4735614.1"/>
    <property type="molecule type" value="Genomic_DNA"/>
</dbReference>
<accession>A0A6J6SL98</accession>
<dbReference type="GO" id="GO:0005829">
    <property type="term" value="C:cytosol"/>
    <property type="evidence" value="ECO:0007669"/>
    <property type="project" value="TreeGrafter"/>
</dbReference>
<reference evidence="1" key="1">
    <citation type="submission" date="2020-05" db="EMBL/GenBank/DDBJ databases">
        <authorList>
            <person name="Chiriac C."/>
            <person name="Salcher M."/>
            <person name="Ghai R."/>
            <person name="Kavagutti S V."/>
        </authorList>
    </citation>
    <scope>NUCLEOTIDE SEQUENCE</scope>
</reference>
<dbReference type="PANTHER" id="PTHR42849:SF1">
    <property type="entry name" value="N-ACETYLNEURAMINATE LYASE"/>
    <property type="match status" value="1"/>
</dbReference>
<proteinExistence type="predicted"/>
<dbReference type="GO" id="GO:0019262">
    <property type="term" value="P:N-acetylneuraminate catabolic process"/>
    <property type="evidence" value="ECO:0007669"/>
    <property type="project" value="TreeGrafter"/>
</dbReference>
<dbReference type="PRINTS" id="PR00146">
    <property type="entry name" value="DHPICSNTHASE"/>
</dbReference>
<dbReference type="SMART" id="SM01130">
    <property type="entry name" value="DHDPS"/>
    <property type="match status" value="1"/>
</dbReference>
<evidence type="ECO:0000313" key="1">
    <source>
        <dbReference type="EMBL" id="CAB4735614.1"/>
    </source>
</evidence>
<gene>
    <name evidence="1" type="ORF">UFOPK2782_00605</name>
</gene>
<dbReference type="CDD" id="cd00408">
    <property type="entry name" value="DHDPS-like"/>
    <property type="match status" value="1"/>
</dbReference>
<dbReference type="Gene3D" id="3.20.20.70">
    <property type="entry name" value="Aldolase class I"/>
    <property type="match status" value="1"/>
</dbReference>
<dbReference type="PIRSF" id="PIRSF001365">
    <property type="entry name" value="DHDPS"/>
    <property type="match status" value="1"/>
</dbReference>